<accession>A0A5P6VW95</accession>
<proteinExistence type="predicted"/>
<feature type="domain" description="Coenzyme F420 hydrogenase/dehydrogenase beta subunit C-terminal" evidence="1">
    <location>
        <begin position="113"/>
        <end position="279"/>
    </location>
</feature>
<sequence length="346" mass="39544">MLDFTVEEAGFDYTRLKAYSGYYLDENNLLKSASGGAASVLAESIINHGGIVFGVSYSSDFKRAEWRCASNLQDLECLRNSKYCESTKEIIVDGEARSLYPFVEEKIKEGILILFIGLGCDVAALKSMCEAKKIDVSNLYTVEIICHGPTYSFVQEQYITMLEKEYKSSVISFSIRYKKNGWMPSYVRAEFANGDVFEKLRGETEFGITFEHLSKLSCYNCKFKGANHKADLACGDYWGLTKSMKGWNDNGVSLLLVQTNRGEELLQMIDEKAFHIEEADIALALKNNPLYYKCREKDEHYDKFLKMIKERGIHYAVNHYPTTPKKRIKRAIKRYLAKSVINTMKK</sequence>
<dbReference type="PANTHER" id="PTHR43193:SF2">
    <property type="entry name" value="POLYFERREDOXIN PROTEIN FWDF"/>
    <property type="match status" value="1"/>
</dbReference>
<dbReference type="Proteomes" id="UP000327030">
    <property type="component" value="Plasmid pNP95"/>
</dbReference>
<gene>
    <name evidence="2" type="ORF">FXF36_15345</name>
</gene>
<protein>
    <recommendedName>
        <fullName evidence="1">Coenzyme F420 hydrogenase/dehydrogenase beta subunit C-terminal domain-containing protein</fullName>
    </recommendedName>
</protein>
<keyword evidence="2" id="KW-0614">Plasmid</keyword>
<geneLocation type="plasmid" evidence="3">
    <name>pnp95</name>
</geneLocation>
<dbReference type="OrthoDB" id="430408at2"/>
<dbReference type="InterPro" id="IPR052977">
    <property type="entry name" value="Polyferredoxin-like_ET"/>
</dbReference>
<evidence type="ECO:0000313" key="2">
    <source>
        <dbReference type="EMBL" id="QFJ56291.1"/>
    </source>
</evidence>
<organism evidence="2 3">
    <name type="scientific">Pseudobutyrivibrio xylanivorans</name>
    <dbReference type="NCBI Taxonomy" id="185007"/>
    <lineage>
        <taxon>Bacteria</taxon>
        <taxon>Bacillati</taxon>
        <taxon>Bacillota</taxon>
        <taxon>Clostridia</taxon>
        <taxon>Lachnospirales</taxon>
        <taxon>Lachnospiraceae</taxon>
        <taxon>Pseudobutyrivibrio</taxon>
    </lineage>
</organism>
<dbReference type="KEGG" id="pxv:FXF36_15345"/>
<dbReference type="RefSeq" id="WP_151625867.1">
    <property type="nucleotide sequence ID" value="NZ_CP043029.1"/>
</dbReference>
<dbReference type="AlphaFoldDB" id="A0A5P6VW95"/>
<dbReference type="EMBL" id="CP043029">
    <property type="protein sequence ID" value="QFJ56291.1"/>
    <property type="molecule type" value="Genomic_DNA"/>
</dbReference>
<dbReference type="PANTHER" id="PTHR43193">
    <property type="match status" value="1"/>
</dbReference>
<evidence type="ECO:0000259" key="1">
    <source>
        <dbReference type="Pfam" id="PF04432"/>
    </source>
</evidence>
<dbReference type="InterPro" id="IPR007525">
    <property type="entry name" value="FrhB_FdhB_C"/>
</dbReference>
<dbReference type="Pfam" id="PF04432">
    <property type="entry name" value="FrhB_FdhB_C"/>
    <property type="match status" value="1"/>
</dbReference>
<reference evidence="3" key="1">
    <citation type="submission" date="2019-08" db="EMBL/GenBank/DDBJ databases">
        <title>Complete Genome Sequence of the Polysaccharide-Degrading Rumen Bacterium Pseudobutyrivibrio xylanivorans MA3014.</title>
        <authorList>
            <person name="Palevich N."/>
            <person name="Maclean P.H."/>
            <person name="Kelly W.J."/>
            <person name="Leahy S.C."/>
            <person name="Rakonjac J."/>
            <person name="Attwood G.T."/>
        </authorList>
    </citation>
    <scope>NUCLEOTIDE SEQUENCE [LARGE SCALE GENOMIC DNA]</scope>
    <source>
        <strain evidence="3">MA3014</strain>
        <plasmid evidence="3">pnp95</plasmid>
    </source>
</reference>
<evidence type="ECO:0000313" key="3">
    <source>
        <dbReference type="Proteomes" id="UP000327030"/>
    </source>
</evidence>
<name>A0A5P6VW95_PSEXY</name>